<keyword evidence="2" id="KW-0732">Signal</keyword>
<protein>
    <recommendedName>
        <fullName evidence="5">Lipoprotein</fullName>
    </recommendedName>
</protein>
<evidence type="ECO:0008006" key="5">
    <source>
        <dbReference type="Google" id="ProtNLM"/>
    </source>
</evidence>
<proteinExistence type="predicted"/>
<dbReference type="AlphaFoldDB" id="A0A1H3BHK6"/>
<dbReference type="RefSeq" id="WP_175470813.1">
    <property type="nucleotide sequence ID" value="NZ_FNOV01000001.1"/>
</dbReference>
<evidence type="ECO:0000256" key="2">
    <source>
        <dbReference type="SAM" id="SignalP"/>
    </source>
</evidence>
<gene>
    <name evidence="3" type="ORF">SAMN04488069_101278</name>
</gene>
<evidence type="ECO:0000313" key="3">
    <source>
        <dbReference type="EMBL" id="SDX40844.1"/>
    </source>
</evidence>
<dbReference type="EMBL" id="FNOV01000001">
    <property type="protein sequence ID" value="SDX40844.1"/>
    <property type="molecule type" value="Genomic_DNA"/>
</dbReference>
<reference evidence="4" key="1">
    <citation type="submission" date="2016-10" db="EMBL/GenBank/DDBJ databases">
        <authorList>
            <person name="Varghese N."/>
            <person name="Submissions S."/>
        </authorList>
    </citation>
    <scope>NUCLEOTIDE SEQUENCE [LARGE SCALE GENOMIC DNA]</scope>
    <source>
        <strain evidence="4">CGMCC 1.8975</strain>
    </source>
</reference>
<dbReference type="STRING" id="651662.SAMN04488069_101278"/>
<evidence type="ECO:0000313" key="4">
    <source>
        <dbReference type="Proteomes" id="UP000199249"/>
    </source>
</evidence>
<accession>A0A1H3BHK6</accession>
<feature type="signal peptide" evidence="2">
    <location>
        <begin position="1"/>
        <end position="19"/>
    </location>
</feature>
<name>A0A1H3BHK6_9BACT</name>
<dbReference type="PROSITE" id="PS51257">
    <property type="entry name" value="PROKAR_LIPOPROTEIN"/>
    <property type="match status" value="1"/>
</dbReference>
<dbReference type="Proteomes" id="UP000199249">
    <property type="component" value="Unassembled WGS sequence"/>
</dbReference>
<organism evidence="3 4">
    <name type="scientific">Hymenobacter psychrophilus</name>
    <dbReference type="NCBI Taxonomy" id="651662"/>
    <lineage>
        <taxon>Bacteria</taxon>
        <taxon>Pseudomonadati</taxon>
        <taxon>Bacteroidota</taxon>
        <taxon>Cytophagia</taxon>
        <taxon>Cytophagales</taxon>
        <taxon>Hymenobacteraceae</taxon>
        <taxon>Hymenobacter</taxon>
    </lineage>
</organism>
<feature type="compositionally biased region" description="Basic residues" evidence="1">
    <location>
        <begin position="37"/>
        <end position="49"/>
    </location>
</feature>
<sequence length="49" mass="5020">MSRLFPAASAFFASPAACAMGACGKGKPVGSGPLMVKKSKKRTPTRPSH</sequence>
<feature type="chain" id="PRO_5011747921" description="Lipoprotein" evidence="2">
    <location>
        <begin position="20"/>
        <end position="49"/>
    </location>
</feature>
<feature type="region of interest" description="Disordered" evidence="1">
    <location>
        <begin position="26"/>
        <end position="49"/>
    </location>
</feature>
<evidence type="ECO:0000256" key="1">
    <source>
        <dbReference type="SAM" id="MobiDB-lite"/>
    </source>
</evidence>
<keyword evidence="4" id="KW-1185">Reference proteome</keyword>